<organism evidence="3 6">
    <name type="scientific">Aeromicrobium tamlense</name>
    <dbReference type="NCBI Taxonomy" id="375541"/>
    <lineage>
        <taxon>Bacteria</taxon>
        <taxon>Bacillati</taxon>
        <taxon>Actinomycetota</taxon>
        <taxon>Actinomycetes</taxon>
        <taxon>Propionibacteriales</taxon>
        <taxon>Nocardioidaceae</taxon>
        <taxon>Aeromicrobium</taxon>
    </lineage>
</organism>
<feature type="signal peptide" evidence="1">
    <location>
        <begin position="1"/>
        <end position="22"/>
    </location>
</feature>
<keyword evidence="5" id="KW-1185">Reference proteome</keyword>
<evidence type="ECO:0000313" key="5">
    <source>
        <dbReference type="Proteomes" id="UP000587211"/>
    </source>
</evidence>
<gene>
    <name evidence="4" type="ORF">BJ975_001125</name>
    <name evidence="2" type="ORF">IDH50_09005</name>
    <name evidence="3" type="ORF">IDH50_14755</name>
</gene>
<dbReference type="RefSeq" id="WP_179424230.1">
    <property type="nucleotide sequence ID" value="NZ_BAAAMP010000003.1"/>
</dbReference>
<evidence type="ECO:0000313" key="2">
    <source>
        <dbReference type="EMBL" id="MBD1270364.1"/>
    </source>
</evidence>
<proteinExistence type="predicted"/>
<name>A0A8I0G230_9ACTN</name>
<dbReference type="Proteomes" id="UP000587211">
    <property type="component" value="Unassembled WGS sequence"/>
</dbReference>
<feature type="chain" id="PRO_5044691938" evidence="1">
    <location>
        <begin position="23"/>
        <end position="252"/>
    </location>
</feature>
<evidence type="ECO:0000313" key="6">
    <source>
        <dbReference type="Proteomes" id="UP000659061"/>
    </source>
</evidence>
<sequence>MRRTLLGLVAAVAVAASTTLVAAPAQAAAKPVTIKTISNKSIDWYGTALVKPSFTKAKKVKVLKKAMTIHQGGKVLRKNRTAVKLKPGTYRVTTKVTYKYKGKKRATVKKQRLVVKQGRCATVQNLRSLKVDPAFSPDVIGDSIANTARKLHSRGSGESYTPDKLIAQLEALKVLLGDEMPEIVVLIDEAIAEVKALQAKGVTVLEDRTYQGCGKQDIDVYATFANGELIMAEDDSDLMMMSGARAALAAAR</sequence>
<dbReference type="AlphaFoldDB" id="A0A8I0G230"/>
<dbReference type="Proteomes" id="UP000659061">
    <property type="component" value="Unassembled WGS sequence"/>
</dbReference>
<evidence type="ECO:0000256" key="1">
    <source>
        <dbReference type="SAM" id="SignalP"/>
    </source>
</evidence>
<keyword evidence="1" id="KW-0732">Signal</keyword>
<reference evidence="4 5" key="1">
    <citation type="submission" date="2020-07" db="EMBL/GenBank/DDBJ databases">
        <title>Sequencing the genomes of 1000 actinobacteria strains.</title>
        <authorList>
            <person name="Klenk H.-P."/>
        </authorList>
    </citation>
    <scope>NUCLEOTIDE SEQUENCE [LARGE SCALE GENOMIC DNA]</scope>
    <source>
        <strain evidence="4 5">DSM 19087</strain>
    </source>
</reference>
<dbReference type="EMBL" id="JACWMT010000003">
    <property type="protein sequence ID" value="MBD1271504.1"/>
    <property type="molecule type" value="Genomic_DNA"/>
</dbReference>
<reference evidence="3" key="2">
    <citation type="submission" date="2020-09" db="EMBL/GenBank/DDBJ databases">
        <title>Novel species in genus Aeromicrobium.</title>
        <authorList>
            <person name="Zhang G."/>
        </authorList>
    </citation>
    <scope>NUCLEOTIDE SEQUENCE</scope>
    <source>
        <strain evidence="3">SSW1-57</strain>
    </source>
</reference>
<evidence type="ECO:0000313" key="4">
    <source>
        <dbReference type="EMBL" id="NYI37750.1"/>
    </source>
</evidence>
<comment type="caution">
    <text evidence="3">The sequence shown here is derived from an EMBL/GenBank/DDBJ whole genome shotgun (WGS) entry which is preliminary data.</text>
</comment>
<dbReference type="EMBL" id="JACBZN010000001">
    <property type="protein sequence ID" value="NYI37750.1"/>
    <property type="molecule type" value="Genomic_DNA"/>
</dbReference>
<evidence type="ECO:0000313" key="3">
    <source>
        <dbReference type="EMBL" id="MBD1271504.1"/>
    </source>
</evidence>
<accession>A0A8I0G230</accession>
<dbReference type="EMBL" id="JACWMT010000002">
    <property type="protein sequence ID" value="MBD1270364.1"/>
    <property type="molecule type" value="Genomic_DNA"/>
</dbReference>
<protein>
    <submittedName>
        <fullName evidence="3">Uncharacterized protein</fullName>
    </submittedName>
</protein>